<evidence type="ECO:0000313" key="3">
    <source>
        <dbReference type="Proteomes" id="UP000028582"/>
    </source>
</evidence>
<organism evidence="2 3">
    <name type="scientific">Phytophthora nicotianae P1976</name>
    <dbReference type="NCBI Taxonomy" id="1317066"/>
    <lineage>
        <taxon>Eukaryota</taxon>
        <taxon>Sar</taxon>
        <taxon>Stramenopiles</taxon>
        <taxon>Oomycota</taxon>
        <taxon>Peronosporomycetes</taxon>
        <taxon>Peronosporales</taxon>
        <taxon>Peronosporaceae</taxon>
        <taxon>Phytophthora</taxon>
    </lineage>
</organism>
<gene>
    <name evidence="2" type="ORF">F444_03234</name>
</gene>
<evidence type="ECO:0000256" key="1">
    <source>
        <dbReference type="SAM" id="MobiDB-lite"/>
    </source>
</evidence>
<protein>
    <submittedName>
        <fullName evidence="2">Uncharacterized protein</fullName>
    </submittedName>
</protein>
<dbReference type="AlphaFoldDB" id="A0A081AUT7"/>
<evidence type="ECO:0000313" key="2">
    <source>
        <dbReference type="EMBL" id="ETO82648.1"/>
    </source>
</evidence>
<dbReference type="EMBL" id="ANJA01000660">
    <property type="protein sequence ID" value="ETO82648.1"/>
    <property type="molecule type" value="Genomic_DNA"/>
</dbReference>
<proteinExistence type="predicted"/>
<accession>A0A081AUT7</accession>
<feature type="compositionally biased region" description="Polar residues" evidence="1">
    <location>
        <begin position="1"/>
        <end position="10"/>
    </location>
</feature>
<sequence length="437" mass="48596">MPSNKESAQSLKRPAPPPALPRLPVFPPLPPLPPPDTNKWIEPTRKASPLPPALTRSEPRPRRFGTKITNLLSAGDGISVVHKADHKSTSSVALAAAQKYYHQYQHSSHPGKKPCIADKLEGENYETKPEHVIKVSPIASSEDSSNKNDLHVLSKSPQSILLQEFIPKMTPMQPGHTIWSVTPDELTALAKEVAAMKKESAEPVKTLSYAEASKRNIPRFAESRASQEMKAVEDEQPERTFKKYYALPIIPSYESSRSRDIYHAATLEEKEESFQDRTGPSTEDKSAFALDQNQMSSLSATTATFYPRQTTEPNDLIQLLKASLASKKVAPHMDWWPVTWCCFCLVPSVVKEMLKCMRCALQGDWKCTNCGNHVLSPKACVLLLNDELTAPFSRYRTSRTGTHASDAELGGWKTLASYSNDLPLIHQSEFAGDDKYT</sequence>
<comment type="caution">
    <text evidence="2">The sequence shown here is derived from an EMBL/GenBank/DDBJ whole genome shotgun (WGS) entry which is preliminary data.</text>
</comment>
<dbReference type="Proteomes" id="UP000028582">
    <property type="component" value="Unassembled WGS sequence"/>
</dbReference>
<feature type="region of interest" description="Disordered" evidence="1">
    <location>
        <begin position="1"/>
        <end position="65"/>
    </location>
</feature>
<feature type="compositionally biased region" description="Pro residues" evidence="1">
    <location>
        <begin position="14"/>
        <end position="36"/>
    </location>
</feature>
<name>A0A081AUT7_PHYNI</name>
<reference evidence="2 3" key="1">
    <citation type="submission" date="2013-11" db="EMBL/GenBank/DDBJ databases">
        <title>The Genome Sequence of Phytophthora parasitica P1976.</title>
        <authorList>
            <consortium name="The Broad Institute Genomics Platform"/>
            <person name="Russ C."/>
            <person name="Tyler B."/>
            <person name="Panabieres F."/>
            <person name="Shan W."/>
            <person name="Tripathy S."/>
            <person name="Grunwald N."/>
            <person name="Machado M."/>
            <person name="Johnson C.S."/>
            <person name="Walker B."/>
            <person name="Young S."/>
            <person name="Zeng Q."/>
            <person name="Gargeya S."/>
            <person name="Fitzgerald M."/>
            <person name="Haas B."/>
            <person name="Abouelleil A."/>
            <person name="Allen A.W."/>
            <person name="Alvarado L."/>
            <person name="Arachchi H.M."/>
            <person name="Berlin A.M."/>
            <person name="Chapman S.B."/>
            <person name="Gainer-Dewar J."/>
            <person name="Goldberg J."/>
            <person name="Griggs A."/>
            <person name="Gujja S."/>
            <person name="Hansen M."/>
            <person name="Howarth C."/>
            <person name="Imamovic A."/>
            <person name="Ireland A."/>
            <person name="Larimer J."/>
            <person name="McCowan C."/>
            <person name="Murphy C."/>
            <person name="Pearson M."/>
            <person name="Poon T.W."/>
            <person name="Priest M."/>
            <person name="Roberts A."/>
            <person name="Saif S."/>
            <person name="Shea T."/>
            <person name="Sisk P."/>
            <person name="Sykes S."/>
            <person name="Wortman J."/>
            <person name="Nusbaum C."/>
            <person name="Birren B."/>
        </authorList>
    </citation>
    <scope>NUCLEOTIDE SEQUENCE [LARGE SCALE GENOMIC DNA]</scope>
    <source>
        <strain evidence="2 3">P1976</strain>
    </source>
</reference>
<dbReference type="OrthoDB" id="116220at2759"/>